<feature type="transmembrane region" description="Helical" evidence="1">
    <location>
        <begin position="173"/>
        <end position="191"/>
    </location>
</feature>
<gene>
    <name evidence="2" type="ORF">SAMN06295955_103171</name>
</gene>
<protein>
    <recommendedName>
        <fullName evidence="4">DUF4386 domain-containing protein</fullName>
    </recommendedName>
</protein>
<name>A0A239GGC0_9SPHN</name>
<feature type="transmembrane region" description="Helical" evidence="1">
    <location>
        <begin position="27"/>
        <end position="49"/>
    </location>
</feature>
<organism evidence="2 3">
    <name type="scientific">Sphingopyxis indica</name>
    <dbReference type="NCBI Taxonomy" id="436663"/>
    <lineage>
        <taxon>Bacteria</taxon>
        <taxon>Pseudomonadati</taxon>
        <taxon>Pseudomonadota</taxon>
        <taxon>Alphaproteobacteria</taxon>
        <taxon>Sphingomonadales</taxon>
        <taxon>Sphingomonadaceae</taxon>
        <taxon>Sphingopyxis</taxon>
    </lineage>
</organism>
<feature type="transmembrane region" description="Helical" evidence="1">
    <location>
        <begin position="222"/>
        <end position="243"/>
    </location>
</feature>
<keyword evidence="1" id="KW-0812">Transmembrane</keyword>
<evidence type="ECO:0000313" key="2">
    <source>
        <dbReference type="EMBL" id="SNS67788.1"/>
    </source>
</evidence>
<evidence type="ECO:0000256" key="1">
    <source>
        <dbReference type="SAM" id="Phobius"/>
    </source>
</evidence>
<dbReference type="Proteomes" id="UP000198339">
    <property type="component" value="Unassembled WGS sequence"/>
</dbReference>
<evidence type="ECO:0008006" key="4">
    <source>
        <dbReference type="Google" id="ProtNLM"/>
    </source>
</evidence>
<feature type="transmembrane region" description="Helical" evidence="1">
    <location>
        <begin position="198"/>
        <end position="216"/>
    </location>
</feature>
<proteinExistence type="predicted"/>
<feature type="transmembrane region" description="Helical" evidence="1">
    <location>
        <begin position="104"/>
        <end position="121"/>
    </location>
</feature>
<keyword evidence="3" id="KW-1185">Reference proteome</keyword>
<sequence length="292" mass="31202">MRAASDGTRLQQWFEAQRLRAPAPARAWYAALAFGIAVLLFGIKLAQIFPATGAGFADGYGSPVLAFEFARGQADLLAVFGRESDPLQVARLAAMRAGNEGDCLFLLFYAGFLACGIYALWRELRSRVLFAAIALPLAAALCDAWENALLFEIQSAFTLGDYSPSMASLPGPAGAKFVLLGLANLVIAYGMTELGPRWQLPASLVMAPTITIPMALVSPPAFGWTLPAAVGAGWIGLFALAAIGSWRALAHGRPLADFEPAPPPRRTAPPRELAPITSASRFGRKRLRHDHL</sequence>
<accession>A0A239GGC0</accession>
<feature type="transmembrane region" description="Helical" evidence="1">
    <location>
        <begin position="128"/>
        <end position="153"/>
    </location>
</feature>
<dbReference type="EMBL" id="FZPA01000003">
    <property type="protein sequence ID" value="SNS67788.1"/>
    <property type="molecule type" value="Genomic_DNA"/>
</dbReference>
<dbReference type="AlphaFoldDB" id="A0A239GGC0"/>
<evidence type="ECO:0000313" key="3">
    <source>
        <dbReference type="Proteomes" id="UP000198339"/>
    </source>
</evidence>
<keyword evidence="1" id="KW-0472">Membrane</keyword>
<reference evidence="2 3" key="1">
    <citation type="submission" date="2017-06" db="EMBL/GenBank/DDBJ databases">
        <authorList>
            <person name="Kim H.J."/>
            <person name="Triplett B.A."/>
        </authorList>
    </citation>
    <scope>NUCLEOTIDE SEQUENCE [LARGE SCALE GENOMIC DNA]</scope>
    <source>
        <strain evidence="2 3">DS15</strain>
    </source>
</reference>
<keyword evidence="1" id="KW-1133">Transmembrane helix</keyword>